<evidence type="ECO:0000313" key="2">
    <source>
        <dbReference type="Proteomes" id="UP000006352"/>
    </source>
</evidence>
<proteinExistence type="predicted"/>
<dbReference type="InParanoid" id="J7RW37"/>
<gene>
    <name evidence="1" type="ORF">FIBRA_09471</name>
</gene>
<organism evidence="1 2">
    <name type="scientific">Fibroporia radiculosa</name>
    <dbReference type="NCBI Taxonomy" id="599839"/>
    <lineage>
        <taxon>Eukaryota</taxon>
        <taxon>Fungi</taxon>
        <taxon>Dikarya</taxon>
        <taxon>Basidiomycota</taxon>
        <taxon>Agaricomycotina</taxon>
        <taxon>Agaricomycetes</taxon>
        <taxon>Polyporales</taxon>
        <taxon>Fibroporiaceae</taxon>
        <taxon>Fibroporia</taxon>
    </lineage>
</organism>
<name>J7RW37_9APHY</name>
<dbReference type="HOGENOM" id="CLU_2171088_0_0_1"/>
<sequence length="105" mass="11142">MASESAQTLNPSSGFIAEELHMQTMSANFETSLVGDMGGPLAYGLPLPADDKCCVEEDDLPRSTHGSSPADEDIELVEIRQEGLADEIPHEGTQVDNASLLNAIV</sequence>
<dbReference type="Proteomes" id="UP000006352">
    <property type="component" value="Unassembled WGS sequence"/>
</dbReference>
<dbReference type="AlphaFoldDB" id="J7RW37"/>
<dbReference type="EMBL" id="HE797665">
    <property type="protein sequence ID" value="CCM07135.1"/>
    <property type="molecule type" value="Genomic_DNA"/>
</dbReference>
<dbReference type="RefSeq" id="XP_012177156.1">
    <property type="nucleotide sequence ID" value="XM_012321766.1"/>
</dbReference>
<keyword evidence="2" id="KW-1185">Reference proteome</keyword>
<evidence type="ECO:0000313" key="1">
    <source>
        <dbReference type="EMBL" id="CCM07135.1"/>
    </source>
</evidence>
<reference evidence="1 2" key="1">
    <citation type="journal article" date="2012" name="Appl. Environ. Microbiol.">
        <title>Short-read sequencing for genomic analysis of the brown rot fungus Fibroporia radiculosa.</title>
        <authorList>
            <person name="Tang J.D."/>
            <person name="Perkins A.D."/>
            <person name="Sonstegard T.S."/>
            <person name="Schroeder S.G."/>
            <person name="Burgess S.C."/>
            <person name="Diehl S.V."/>
        </authorList>
    </citation>
    <scope>NUCLEOTIDE SEQUENCE [LARGE SCALE GENOMIC DNA]</scope>
    <source>
        <strain evidence="1 2">TFFH 294</strain>
    </source>
</reference>
<protein>
    <submittedName>
        <fullName evidence="1">Uncharacterized protein</fullName>
    </submittedName>
</protein>
<accession>J7RW37</accession>
<dbReference type="GeneID" id="24102035"/>